<dbReference type="GO" id="GO:0003700">
    <property type="term" value="F:DNA-binding transcription factor activity"/>
    <property type="evidence" value="ECO:0007669"/>
    <property type="project" value="InterPro"/>
</dbReference>
<proteinExistence type="predicted"/>
<organism evidence="6 7">
    <name type="scientific">Acidovorax delafieldii 2AN</name>
    <dbReference type="NCBI Taxonomy" id="573060"/>
    <lineage>
        <taxon>Bacteria</taxon>
        <taxon>Pseudomonadati</taxon>
        <taxon>Pseudomonadota</taxon>
        <taxon>Betaproteobacteria</taxon>
        <taxon>Burkholderiales</taxon>
        <taxon>Comamonadaceae</taxon>
        <taxon>Acidovorax</taxon>
    </lineage>
</organism>
<feature type="domain" description="HTH merR-type" evidence="5">
    <location>
        <begin position="2"/>
        <end position="71"/>
    </location>
</feature>
<dbReference type="Gene3D" id="1.10.1660.10">
    <property type="match status" value="1"/>
</dbReference>
<evidence type="ECO:0000313" key="6">
    <source>
        <dbReference type="EMBL" id="EER61125.1"/>
    </source>
</evidence>
<dbReference type="Pfam" id="PF07739">
    <property type="entry name" value="TipAS"/>
    <property type="match status" value="1"/>
</dbReference>
<dbReference type="InterPro" id="IPR000551">
    <property type="entry name" value="MerR-type_HTH_dom"/>
</dbReference>
<accession>C5T338</accession>
<evidence type="ECO:0000256" key="4">
    <source>
        <dbReference type="ARBA" id="ARBA00023163"/>
    </source>
</evidence>
<dbReference type="PANTHER" id="PTHR30204:SF90">
    <property type="entry name" value="HTH-TYPE TRANSCRIPTIONAL ACTIVATOR MTA"/>
    <property type="match status" value="1"/>
</dbReference>
<dbReference type="RefSeq" id="WP_005794697.1">
    <property type="nucleotide sequence ID" value="NZ_ACQT01000026.1"/>
</dbReference>
<dbReference type="SMART" id="SM00422">
    <property type="entry name" value="HTH_MERR"/>
    <property type="match status" value="1"/>
</dbReference>
<dbReference type="PROSITE" id="PS00552">
    <property type="entry name" value="HTH_MERR_1"/>
    <property type="match status" value="1"/>
</dbReference>
<keyword evidence="3" id="KW-0010">Activator</keyword>
<dbReference type="OrthoDB" id="9808480at2"/>
<reference evidence="6 7" key="1">
    <citation type="submission" date="2009-05" db="EMBL/GenBank/DDBJ databases">
        <title>The draft genome of Acidovorax delafieldii 2AN.</title>
        <authorList>
            <consortium name="US DOE Joint Genome Institute (JGI-PGF)"/>
            <person name="Lucas S."/>
            <person name="Copeland A."/>
            <person name="Lapidus A."/>
            <person name="Glavina del Rio T."/>
            <person name="Tice H."/>
            <person name="Bruce D."/>
            <person name="Goodwin L."/>
            <person name="Pitluck S."/>
            <person name="Larimer F."/>
            <person name="Land M.L."/>
            <person name="Hauser L."/>
            <person name="Shelobolina E.S."/>
            <person name="Picardal F."/>
            <person name="Roden E."/>
            <person name="Emerson D."/>
        </authorList>
    </citation>
    <scope>NUCLEOTIDE SEQUENCE [LARGE SCALE GENOMIC DNA]</scope>
    <source>
        <strain evidence="6 7">2AN</strain>
    </source>
</reference>
<evidence type="ECO:0000313" key="7">
    <source>
        <dbReference type="Proteomes" id="UP000003856"/>
    </source>
</evidence>
<comment type="caution">
    <text evidence="6">The sequence shown here is derived from an EMBL/GenBank/DDBJ whole genome shotgun (WGS) entry which is preliminary data.</text>
</comment>
<keyword evidence="4" id="KW-0804">Transcription</keyword>
<keyword evidence="2" id="KW-0238">DNA-binding</keyword>
<gene>
    <name evidence="6" type="ORF">AcdelDRAFT_1318</name>
</gene>
<name>C5T338_ACIDE</name>
<dbReference type="PRINTS" id="PR00040">
    <property type="entry name" value="HTHMERR"/>
</dbReference>
<evidence type="ECO:0000256" key="3">
    <source>
        <dbReference type="ARBA" id="ARBA00023159"/>
    </source>
</evidence>
<dbReference type="GO" id="GO:0003677">
    <property type="term" value="F:DNA binding"/>
    <property type="evidence" value="ECO:0007669"/>
    <property type="project" value="UniProtKB-KW"/>
</dbReference>
<dbReference type="InterPro" id="IPR047057">
    <property type="entry name" value="MerR_fam"/>
</dbReference>
<dbReference type="InterPro" id="IPR009061">
    <property type="entry name" value="DNA-bd_dom_put_sf"/>
</dbReference>
<evidence type="ECO:0000259" key="5">
    <source>
        <dbReference type="PROSITE" id="PS50937"/>
    </source>
</evidence>
<dbReference type="Pfam" id="PF13411">
    <property type="entry name" value="MerR_1"/>
    <property type="match status" value="1"/>
</dbReference>
<dbReference type="AlphaFoldDB" id="C5T338"/>
<keyword evidence="1" id="KW-0805">Transcription regulation</keyword>
<sequence length="334" mass="37204">MLLKVGELARCTGLTVRTLHHYDEIGLLTPSGRSDTGYRLYSQADVQRLHGIQALRLLGLPLGDIAGLLAGEGMEPGRIIERQIHALDLQITQATELRGRLALMRDGLVAGAEPDMGNWLETLALMATYGKYFSAAELKRIFENWPRIKDEWAPLVARVRSTMDQGLAIDSPQVQQLAQRWMVLMLEWMGGDMDLLERWGHMYRLEPSAHGINNAPSTEMIEFVERAIHLRMAALGKYLQPSDLARLGHVRTAQWQALEDEVTGLLQERLAPDSPRGQAAVAHWSALMDQLTRNDRQLRDRLLHASASEPLLRAGALLSAAVRDYIGLAIAKSA</sequence>
<dbReference type="SUPFAM" id="SSF46955">
    <property type="entry name" value="Putative DNA-binding domain"/>
    <property type="match status" value="1"/>
</dbReference>
<evidence type="ECO:0000256" key="1">
    <source>
        <dbReference type="ARBA" id="ARBA00023015"/>
    </source>
</evidence>
<dbReference type="PROSITE" id="PS50937">
    <property type="entry name" value="HTH_MERR_2"/>
    <property type="match status" value="1"/>
</dbReference>
<evidence type="ECO:0000256" key="2">
    <source>
        <dbReference type="ARBA" id="ARBA00023125"/>
    </source>
</evidence>
<keyword evidence="7" id="KW-1185">Reference proteome</keyword>
<dbReference type="Proteomes" id="UP000003856">
    <property type="component" value="Unassembled WGS sequence"/>
</dbReference>
<dbReference type="InterPro" id="IPR012925">
    <property type="entry name" value="TipAS_dom"/>
</dbReference>
<dbReference type="PANTHER" id="PTHR30204">
    <property type="entry name" value="REDOX-CYCLING DRUG-SENSING TRANSCRIPTIONAL ACTIVATOR SOXR"/>
    <property type="match status" value="1"/>
</dbReference>
<dbReference type="EMBL" id="ACQT01000026">
    <property type="protein sequence ID" value="EER61125.1"/>
    <property type="molecule type" value="Genomic_DNA"/>
</dbReference>
<protein>
    <submittedName>
        <fullName evidence="6">Transcriptional regulator, MerR family</fullName>
    </submittedName>
</protein>
<dbReference type="SUPFAM" id="SSF89082">
    <property type="entry name" value="Antibiotic binding domain of TipA-like multidrug resistance regulators"/>
    <property type="match status" value="1"/>
</dbReference>
<dbReference type="PATRIC" id="fig|573060.9.peg.3870"/>
<dbReference type="Gene3D" id="1.10.490.50">
    <property type="entry name" value="Antibiotic binding domain of TipA-like multidrug resistance regulators"/>
    <property type="match status" value="1"/>
</dbReference>
<dbReference type="InterPro" id="IPR036244">
    <property type="entry name" value="TipA-like_antibiotic-bd"/>
</dbReference>